<dbReference type="InterPro" id="IPR036165">
    <property type="entry name" value="YefM-like_sf"/>
</dbReference>
<organism evidence="3 4">
    <name type="scientific">Rhodococcus chondri</name>
    <dbReference type="NCBI Taxonomy" id="3065941"/>
    <lineage>
        <taxon>Bacteria</taxon>
        <taxon>Bacillati</taxon>
        <taxon>Actinomycetota</taxon>
        <taxon>Actinomycetes</taxon>
        <taxon>Mycobacteriales</taxon>
        <taxon>Nocardiaceae</taxon>
        <taxon>Rhodococcus</taxon>
    </lineage>
</organism>
<accession>A0ABU7JRJ1</accession>
<dbReference type="Proteomes" id="UP001331936">
    <property type="component" value="Unassembled WGS sequence"/>
</dbReference>
<sequence length="108" mass="12318">MKSARKRLSDLIREVNDDTVAVEIVGKRNSAMLISKARYAALQEATFLLRSPELMESLRREMERSRVETAQQSPSDDASAATAKTKLPQERRAFGFGKKERRKHKKRG</sequence>
<dbReference type="EMBL" id="JAUZMZ010000051">
    <property type="protein sequence ID" value="MEE2032656.1"/>
    <property type="molecule type" value="Genomic_DNA"/>
</dbReference>
<protein>
    <submittedName>
        <fullName evidence="3">Type II toxin-antitoxin system prevent-host-death family antitoxin</fullName>
    </submittedName>
</protein>
<reference evidence="3 4" key="1">
    <citation type="submission" date="2023-08" db="EMBL/GenBank/DDBJ databases">
        <authorList>
            <person name="Girao M."/>
            <person name="Carvalho M.F."/>
        </authorList>
    </citation>
    <scope>NUCLEOTIDE SEQUENCE [LARGE SCALE GENOMIC DNA]</scope>
    <source>
        <strain evidence="3 4">CC-R104</strain>
    </source>
</reference>
<gene>
    <name evidence="3" type="ORF">Q8814_11115</name>
</gene>
<dbReference type="SUPFAM" id="SSF143120">
    <property type="entry name" value="YefM-like"/>
    <property type="match status" value="1"/>
</dbReference>
<evidence type="ECO:0000256" key="1">
    <source>
        <dbReference type="ARBA" id="ARBA00009981"/>
    </source>
</evidence>
<feature type="region of interest" description="Disordered" evidence="2">
    <location>
        <begin position="59"/>
        <end position="108"/>
    </location>
</feature>
<proteinExistence type="inferred from homology"/>
<evidence type="ECO:0000313" key="4">
    <source>
        <dbReference type="Proteomes" id="UP001331936"/>
    </source>
</evidence>
<feature type="compositionally biased region" description="Basic residues" evidence="2">
    <location>
        <begin position="99"/>
        <end position="108"/>
    </location>
</feature>
<comment type="similarity">
    <text evidence="1">Belongs to the phD/YefM antitoxin family.</text>
</comment>
<evidence type="ECO:0000256" key="2">
    <source>
        <dbReference type="SAM" id="MobiDB-lite"/>
    </source>
</evidence>
<evidence type="ECO:0000313" key="3">
    <source>
        <dbReference type="EMBL" id="MEE2032656.1"/>
    </source>
</evidence>
<dbReference type="NCBIfam" id="TIGR01552">
    <property type="entry name" value="phd_fam"/>
    <property type="match status" value="1"/>
</dbReference>
<comment type="caution">
    <text evidence="3">The sequence shown here is derived from an EMBL/GenBank/DDBJ whole genome shotgun (WGS) entry which is preliminary data.</text>
</comment>
<feature type="compositionally biased region" description="Low complexity" evidence="2">
    <location>
        <begin position="69"/>
        <end position="86"/>
    </location>
</feature>
<dbReference type="Gene3D" id="3.40.1620.10">
    <property type="entry name" value="YefM-like domain"/>
    <property type="match status" value="1"/>
</dbReference>
<keyword evidence="4" id="KW-1185">Reference proteome</keyword>
<name>A0ABU7JRJ1_9NOCA</name>